<keyword evidence="8" id="KW-1185">Reference proteome</keyword>
<feature type="compositionally biased region" description="Acidic residues" evidence="4">
    <location>
        <begin position="225"/>
        <end position="265"/>
    </location>
</feature>
<evidence type="ECO:0000256" key="2">
    <source>
        <dbReference type="ARBA" id="ARBA00022440"/>
    </source>
</evidence>
<dbReference type="Proteomes" id="UP000199062">
    <property type="component" value="Unassembled WGS sequence"/>
</dbReference>
<keyword evidence="7" id="KW-0966">Cell projection</keyword>
<dbReference type="InterPro" id="IPR006752">
    <property type="entry name" value="Arch_fla_DE"/>
</dbReference>
<dbReference type="InterPro" id="IPR016682">
    <property type="entry name" value="FlaD_prd_arc"/>
</dbReference>
<dbReference type="PANTHER" id="PTHR40698:SF1">
    <property type="entry name" value="FLAGELLA-RELATED PROTEIN D-RELATED"/>
    <property type="match status" value="1"/>
</dbReference>
<evidence type="ECO:0000259" key="6">
    <source>
        <dbReference type="Pfam" id="PF04659"/>
    </source>
</evidence>
<keyword evidence="5" id="KW-0812">Transmembrane</keyword>
<accession>A0A1I6L4V6</accession>
<dbReference type="AlphaFoldDB" id="A0A1I6L4V6"/>
<gene>
    <name evidence="7" type="ORF">SAMN05216559_2039</name>
</gene>
<evidence type="ECO:0000256" key="3">
    <source>
        <dbReference type="SAM" id="Coils"/>
    </source>
</evidence>
<evidence type="ECO:0000313" key="8">
    <source>
        <dbReference type="Proteomes" id="UP000199062"/>
    </source>
</evidence>
<dbReference type="InterPro" id="IPR052494">
    <property type="entry name" value="Flagella_assembly_related"/>
</dbReference>
<dbReference type="InterPro" id="IPR009205">
    <property type="entry name" value="FlaC_arc"/>
</dbReference>
<keyword evidence="7" id="KW-0969">Cilium</keyword>
<dbReference type="PIRSF" id="PIRSF017066">
    <property type="entry name" value="FlaD_arch_prd"/>
    <property type="match status" value="1"/>
</dbReference>
<dbReference type="Pfam" id="PF04659">
    <property type="entry name" value="Arch_fla_DE"/>
    <property type="match status" value="1"/>
</dbReference>
<dbReference type="PANTHER" id="PTHR40698">
    <property type="entry name" value="FLAGELLA-RELATED PROTEIN E-RELATED-RELATED"/>
    <property type="match status" value="1"/>
</dbReference>
<feature type="compositionally biased region" description="Low complexity" evidence="4">
    <location>
        <begin position="369"/>
        <end position="393"/>
    </location>
</feature>
<keyword evidence="3" id="KW-0175">Coiled coil</keyword>
<protein>
    <submittedName>
        <fullName evidence="7">Flagellar protein FlaE</fullName>
    </submittedName>
</protein>
<sequence length="504" mass="52642">MSSTAIVPALQVAVPGGTAIAPAIIILLTSGLVGMSIKNMFDSILSDEDDGDAAGGDEMADGGGLMAEDGDGDDDFGDLGGLGGDEGGDELDGFGGDEFGDMDDAAGADTDELEHRLDELENEVGSLSSTVSTVRTENEQISESVDEVQENVRKLLDIYEMVTRGVNPFADDIEAGMGGGMGGESSFGLFDDGDDGGNEEEDIDDGIANADAEGFFDEDLVEDDADAGDSVDDMFGDDGGDDAFEDDGGSFDEEFEDDFDDDGGDGGDGGKSFQELKDEYDSGDAEWADGEAPDDEGGDDFDDGLEGDELFEEDDFEDESDDDGLEGDELFEDDGFEDEEFGDVVDESTADDEPTAPEAEPGAGTDQPSATDQSAETATESETAATADSAATDGGKPYLATLPSGFASDLIVVEWLEFLLQQAGHREAARAIDYYETIDWIDEDVAADLQEVLRGFDDVGGGDGGLTIDHHTRSLQYISQLDDDSGQAVALSKLVGGGADGLQR</sequence>
<reference evidence="7 8" key="1">
    <citation type="submission" date="2016-10" db="EMBL/GenBank/DDBJ databases">
        <authorList>
            <person name="de Groot N.N."/>
        </authorList>
    </citation>
    <scope>NUCLEOTIDE SEQUENCE [LARGE SCALE GENOMIC DNA]</scope>
    <source>
        <strain evidence="7 8">CGMCC 1.10457</strain>
    </source>
</reference>
<keyword evidence="5" id="KW-1133">Transmembrane helix</keyword>
<evidence type="ECO:0000256" key="5">
    <source>
        <dbReference type="SAM" id="Phobius"/>
    </source>
</evidence>
<dbReference type="EMBL" id="FOZK01000002">
    <property type="protein sequence ID" value="SFR98472.1"/>
    <property type="molecule type" value="Genomic_DNA"/>
</dbReference>
<keyword evidence="5" id="KW-0472">Membrane</keyword>
<feature type="region of interest" description="Disordered" evidence="4">
    <location>
        <begin position="49"/>
        <end position="74"/>
    </location>
</feature>
<dbReference type="OrthoDB" id="308199at2157"/>
<feature type="region of interest" description="Disordered" evidence="4">
    <location>
        <begin position="225"/>
        <end position="394"/>
    </location>
</feature>
<dbReference type="RefSeq" id="WP_089816416.1">
    <property type="nucleotide sequence ID" value="NZ_FOZK01000002.1"/>
</dbReference>
<dbReference type="GO" id="GO:0097589">
    <property type="term" value="C:archaeal-type flagellum"/>
    <property type="evidence" value="ECO:0007669"/>
    <property type="project" value="UniProtKB-SubCell"/>
</dbReference>
<feature type="coiled-coil region" evidence="3">
    <location>
        <begin position="103"/>
        <end position="158"/>
    </location>
</feature>
<dbReference type="GO" id="GO:0097588">
    <property type="term" value="P:archaeal or bacterial-type flagellum-dependent cell motility"/>
    <property type="evidence" value="ECO:0007669"/>
    <property type="project" value="InterPro"/>
</dbReference>
<name>A0A1I6L4V6_9EURY</name>
<organism evidence="7 8">
    <name type="scientific">Halomicrobium zhouii</name>
    <dbReference type="NCBI Taxonomy" id="767519"/>
    <lineage>
        <taxon>Archaea</taxon>
        <taxon>Methanobacteriati</taxon>
        <taxon>Methanobacteriota</taxon>
        <taxon>Stenosarchaea group</taxon>
        <taxon>Halobacteria</taxon>
        <taxon>Halobacteriales</taxon>
        <taxon>Haloarculaceae</taxon>
        <taxon>Halomicrobium</taxon>
    </lineage>
</organism>
<evidence type="ECO:0000256" key="1">
    <source>
        <dbReference type="ARBA" id="ARBA00004618"/>
    </source>
</evidence>
<proteinExistence type="predicted"/>
<evidence type="ECO:0000256" key="4">
    <source>
        <dbReference type="SAM" id="MobiDB-lite"/>
    </source>
</evidence>
<feature type="transmembrane region" description="Helical" evidence="5">
    <location>
        <begin position="12"/>
        <end position="33"/>
    </location>
</feature>
<feature type="domain" description="Archaeal flagella protein FlaD/E" evidence="6">
    <location>
        <begin position="395"/>
        <end position="482"/>
    </location>
</feature>
<keyword evidence="2" id="KW-0974">Archaeal flagellum</keyword>
<evidence type="ECO:0000313" key="7">
    <source>
        <dbReference type="EMBL" id="SFR98472.1"/>
    </source>
</evidence>
<dbReference type="Pfam" id="PF05377">
    <property type="entry name" value="FlaC_arch"/>
    <property type="match status" value="1"/>
</dbReference>
<feature type="compositionally biased region" description="Acidic residues" evidence="4">
    <location>
        <begin position="281"/>
        <end position="355"/>
    </location>
</feature>
<comment type="subcellular location">
    <subcellularLocation>
        <location evidence="1">Archaeal flagellum</location>
    </subcellularLocation>
</comment>
<keyword evidence="7" id="KW-0282">Flagellum</keyword>
<dbReference type="STRING" id="767519.SAMN05216559_2039"/>